<dbReference type="PANTHER" id="PTHR31286">
    <property type="entry name" value="GLYCINE-RICH CELL WALL STRUCTURAL PROTEIN 1.8-LIKE"/>
    <property type="match status" value="1"/>
</dbReference>
<reference evidence="1" key="1">
    <citation type="journal article" date="2022" name="Int. J. Mol. Sci.">
        <title>Draft Genome of Tanacetum Coccineum: Genomic Comparison of Closely Related Tanacetum-Family Plants.</title>
        <authorList>
            <person name="Yamashiro T."/>
            <person name="Shiraishi A."/>
            <person name="Nakayama K."/>
            <person name="Satake H."/>
        </authorList>
    </citation>
    <scope>NUCLEOTIDE SEQUENCE</scope>
</reference>
<comment type="caution">
    <text evidence="1">The sequence shown here is derived from an EMBL/GenBank/DDBJ whole genome shotgun (WGS) entry which is preliminary data.</text>
</comment>
<proteinExistence type="predicted"/>
<keyword evidence="1" id="KW-0695">RNA-directed DNA polymerase</keyword>
<dbReference type="EMBL" id="BQNB010018699">
    <property type="protein sequence ID" value="GJT77284.1"/>
    <property type="molecule type" value="Genomic_DNA"/>
</dbReference>
<name>A0ABQ5GPY3_9ASTR</name>
<dbReference type="GO" id="GO:0003964">
    <property type="term" value="F:RNA-directed DNA polymerase activity"/>
    <property type="evidence" value="ECO:0007669"/>
    <property type="project" value="UniProtKB-KW"/>
</dbReference>
<reference evidence="1" key="2">
    <citation type="submission" date="2022-01" db="EMBL/GenBank/DDBJ databases">
        <authorList>
            <person name="Yamashiro T."/>
            <person name="Shiraishi A."/>
            <person name="Satake H."/>
            <person name="Nakayama K."/>
        </authorList>
    </citation>
    <scope>NUCLEOTIDE SEQUENCE</scope>
</reference>
<keyword evidence="2" id="KW-1185">Reference proteome</keyword>
<organism evidence="1 2">
    <name type="scientific">Tanacetum coccineum</name>
    <dbReference type="NCBI Taxonomy" id="301880"/>
    <lineage>
        <taxon>Eukaryota</taxon>
        <taxon>Viridiplantae</taxon>
        <taxon>Streptophyta</taxon>
        <taxon>Embryophyta</taxon>
        <taxon>Tracheophyta</taxon>
        <taxon>Spermatophyta</taxon>
        <taxon>Magnoliopsida</taxon>
        <taxon>eudicotyledons</taxon>
        <taxon>Gunneridae</taxon>
        <taxon>Pentapetalae</taxon>
        <taxon>asterids</taxon>
        <taxon>campanulids</taxon>
        <taxon>Asterales</taxon>
        <taxon>Asteraceae</taxon>
        <taxon>Asteroideae</taxon>
        <taxon>Anthemideae</taxon>
        <taxon>Anthemidinae</taxon>
        <taxon>Tanacetum</taxon>
    </lineage>
</organism>
<dbReference type="Proteomes" id="UP001151760">
    <property type="component" value="Unassembled WGS sequence"/>
</dbReference>
<accession>A0ABQ5GPY3</accession>
<sequence>MTMFSKDGLSAITTKLSSPLMLDSYTSDMCVQSWFKLSYARAMIEPRTDEELKDTIVVVMPKLVGEGFYMCTIRVEYEWKPPTKCLSCKVFGHFIDKCPKNIVSDVVKNLKNPRQAVRGVQIGTKVDFKPIKQVYRAVSNRNDANSSGKKEASCGSYSTTPIVERIDKMERQNIDGKLTLVDDDGKLLPKVVSMANVDSDSEVKDAVDVHQVFMASTSLKRGANSGYGTNSLFEQRRTTKRDDDYDPYDDDLYESHDMSENLQAICDDIDITVHGRKKK</sequence>
<evidence type="ECO:0000313" key="1">
    <source>
        <dbReference type="EMBL" id="GJT77284.1"/>
    </source>
</evidence>
<gene>
    <name evidence="1" type="ORF">Tco_1044009</name>
</gene>
<dbReference type="InterPro" id="IPR036875">
    <property type="entry name" value="Znf_CCHC_sf"/>
</dbReference>
<protein>
    <submittedName>
        <fullName evidence="1">Reverse transcriptase domain-containing protein</fullName>
    </submittedName>
</protein>
<keyword evidence="1" id="KW-0548">Nucleotidyltransferase</keyword>
<dbReference type="SUPFAM" id="SSF57756">
    <property type="entry name" value="Retrovirus zinc finger-like domains"/>
    <property type="match status" value="1"/>
</dbReference>
<evidence type="ECO:0000313" key="2">
    <source>
        <dbReference type="Proteomes" id="UP001151760"/>
    </source>
</evidence>
<dbReference type="InterPro" id="IPR040256">
    <property type="entry name" value="At4g02000-like"/>
</dbReference>
<keyword evidence="1" id="KW-0808">Transferase</keyword>
<dbReference type="PANTHER" id="PTHR31286:SF99">
    <property type="entry name" value="DUF4283 DOMAIN-CONTAINING PROTEIN"/>
    <property type="match status" value="1"/>
</dbReference>